<feature type="compositionally biased region" description="Basic and acidic residues" evidence="1">
    <location>
        <begin position="54"/>
        <end position="73"/>
    </location>
</feature>
<reference evidence="2" key="1">
    <citation type="submission" date="2018-01" db="EMBL/GenBank/DDBJ databases">
        <authorList>
            <person name="Regsiter A."/>
            <person name="William W."/>
        </authorList>
    </citation>
    <scope>NUCLEOTIDE SEQUENCE</scope>
    <source>
        <strain evidence="2">TRIP AH-1</strain>
    </source>
</reference>
<feature type="region of interest" description="Disordered" evidence="1">
    <location>
        <begin position="53"/>
        <end position="73"/>
    </location>
</feature>
<evidence type="ECO:0000313" key="2">
    <source>
        <dbReference type="EMBL" id="SPD74561.1"/>
    </source>
</evidence>
<proteinExistence type="predicted"/>
<dbReference type="AlphaFoldDB" id="A0A445MYZ7"/>
<name>A0A445MYZ7_9BACT</name>
<gene>
    <name evidence="2" type="ORF">PITCH_A240032</name>
</gene>
<protein>
    <submittedName>
        <fullName evidence="2">Uncharacterized protein</fullName>
    </submittedName>
</protein>
<organism evidence="2">
    <name type="scientific">uncultured Desulfobacterium sp</name>
    <dbReference type="NCBI Taxonomy" id="201089"/>
    <lineage>
        <taxon>Bacteria</taxon>
        <taxon>Pseudomonadati</taxon>
        <taxon>Thermodesulfobacteriota</taxon>
        <taxon>Desulfobacteria</taxon>
        <taxon>Desulfobacterales</taxon>
        <taxon>Desulfobacteriaceae</taxon>
        <taxon>Desulfobacterium</taxon>
        <taxon>environmental samples</taxon>
    </lineage>
</organism>
<evidence type="ECO:0000256" key="1">
    <source>
        <dbReference type="SAM" id="MobiDB-lite"/>
    </source>
</evidence>
<accession>A0A445MYZ7</accession>
<sequence length="73" mass="8554">MEIIIGQNIPVQNEQTGVVAPLKAVRRPLRRDQRKNKYDRREAVRDGIIVSLSSREDRRKSNGRRKTDFHAWA</sequence>
<dbReference type="EMBL" id="OJIN01000157">
    <property type="protein sequence ID" value="SPD74561.1"/>
    <property type="molecule type" value="Genomic_DNA"/>
</dbReference>